<protein>
    <submittedName>
        <fullName evidence="3">TIR protein</fullName>
    </submittedName>
</protein>
<feature type="region of interest" description="Disordered" evidence="1">
    <location>
        <begin position="114"/>
        <end position="134"/>
    </location>
</feature>
<dbReference type="Proteomes" id="UP000001784">
    <property type="component" value="Chromosome"/>
</dbReference>
<dbReference type="eggNOG" id="COG1716">
    <property type="taxonomic scope" value="Bacteria"/>
</dbReference>
<evidence type="ECO:0000256" key="1">
    <source>
        <dbReference type="SAM" id="MobiDB-lite"/>
    </source>
</evidence>
<dbReference type="AlphaFoldDB" id="A0LH80"/>
<dbReference type="InterPro" id="IPR035897">
    <property type="entry name" value="Toll_tir_struct_dom_sf"/>
</dbReference>
<evidence type="ECO:0000313" key="3">
    <source>
        <dbReference type="EMBL" id="ABK16782.1"/>
    </source>
</evidence>
<dbReference type="RefSeq" id="WP_011697953.1">
    <property type="nucleotide sequence ID" value="NC_008554.1"/>
</dbReference>
<dbReference type="SUPFAM" id="SSF52200">
    <property type="entry name" value="Toll/Interleukin receptor TIR domain"/>
    <property type="match status" value="1"/>
</dbReference>
<dbReference type="STRING" id="335543.Sfum_1089"/>
<reference evidence="3 4" key="1">
    <citation type="submission" date="2006-10" db="EMBL/GenBank/DDBJ databases">
        <title>Complete sequence of Syntrophobacter fumaroxidans MPOB.</title>
        <authorList>
            <consortium name="US DOE Joint Genome Institute"/>
            <person name="Copeland A."/>
            <person name="Lucas S."/>
            <person name="Lapidus A."/>
            <person name="Barry K."/>
            <person name="Detter J.C."/>
            <person name="Glavina del Rio T."/>
            <person name="Hammon N."/>
            <person name="Israni S."/>
            <person name="Pitluck S."/>
            <person name="Goltsman E.G."/>
            <person name="Martinez M."/>
            <person name="Schmutz J."/>
            <person name="Larimer F."/>
            <person name="Land M."/>
            <person name="Hauser L."/>
            <person name="Kyrpides N."/>
            <person name="Kim E."/>
            <person name="Boone D.R."/>
            <person name="Brockman F."/>
            <person name="Culley D."/>
            <person name="Ferry J."/>
            <person name="Gunsalus R."/>
            <person name="McInerney M.J."/>
            <person name="Morrison M."/>
            <person name="Plugge C."/>
            <person name="Rohlin L."/>
            <person name="Scholten J."/>
            <person name="Sieber J."/>
            <person name="Stams A.J.M."/>
            <person name="Worm P."/>
            <person name="Henstra A.M."/>
            <person name="Richardson P."/>
        </authorList>
    </citation>
    <scope>NUCLEOTIDE SEQUENCE [LARGE SCALE GENOMIC DNA]</scope>
    <source>
        <strain evidence="4">DSM 10017 / MPOB</strain>
    </source>
</reference>
<dbReference type="PROSITE" id="PS50104">
    <property type="entry name" value="TIR"/>
    <property type="match status" value="1"/>
</dbReference>
<dbReference type="eggNOG" id="COG4995">
    <property type="taxonomic scope" value="Bacteria"/>
</dbReference>
<keyword evidence="4" id="KW-1185">Reference proteome</keyword>
<feature type="domain" description="TIR" evidence="2">
    <location>
        <begin position="2"/>
        <end position="142"/>
    </location>
</feature>
<dbReference type="OrthoDB" id="1426235at2"/>
<gene>
    <name evidence="3" type="ordered locus">Sfum_1089</name>
</gene>
<organism evidence="3 4">
    <name type="scientific">Syntrophobacter fumaroxidans (strain DSM 10017 / MPOB)</name>
    <dbReference type="NCBI Taxonomy" id="335543"/>
    <lineage>
        <taxon>Bacteria</taxon>
        <taxon>Pseudomonadati</taxon>
        <taxon>Thermodesulfobacteriota</taxon>
        <taxon>Syntrophobacteria</taxon>
        <taxon>Syntrophobacterales</taxon>
        <taxon>Syntrophobacteraceae</taxon>
        <taxon>Syntrophobacter</taxon>
    </lineage>
</organism>
<dbReference type="EMBL" id="CP000478">
    <property type="protein sequence ID" value="ABK16782.1"/>
    <property type="molecule type" value="Genomic_DNA"/>
</dbReference>
<dbReference type="Gene3D" id="3.40.50.10140">
    <property type="entry name" value="Toll/interleukin-1 receptor homology (TIR) domain"/>
    <property type="match status" value="1"/>
</dbReference>
<dbReference type="SMART" id="SM00255">
    <property type="entry name" value="TIR"/>
    <property type="match status" value="1"/>
</dbReference>
<dbReference type="Pfam" id="PF13676">
    <property type="entry name" value="TIR_2"/>
    <property type="match status" value="1"/>
</dbReference>
<dbReference type="HOGENOM" id="CLU_466122_0_0_7"/>
<evidence type="ECO:0000259" key="2">
    <source>
        <dbReference type="PROSITE" id="PS50104"/>
    </source>
</evidence>
<dbReference type="InterPro" id="IPR000157">
    <property type="entry name" value="TIR_dom"/>
</dbReference>
<dbReference type="GO" id="GO:0007165">
    <property type="term" value="P:signal transduction"/>
    <property type="evidence" value="ECO:0007669"/>
    <property type="project" value="InterPro"/>
</dbReference>
<name>A0LH80_SYNFM</name>
<feature type="compositionally biased region" description="Basic and acidic residues" evidence="1">
    <location>
        <begin position="114"/>
        <end position="123"/>
    </location>
</feature>
<dbReference type="InParanoid" id="A0LH80"/>
<accession>A0LH80</accession>
<evidence type="ECO:0000313" key="4">
    <source>
        <dbReference type="Proteomes" id="UP000001784"/>
    </source>
</evidence>
<proteinExistence type="predicted"/>
<dbReference type="KEGG" id="sfu:Sfum_1089"/>
<feature type="region of interest" description="Disordered" evidence="1">
    <location>
        <begin position="147"/>
        <end position="168"/>
    </location>
</feature>
<sequence>MARSSIFISYSHKDREWLSRLSAHLGVLEQEGDVGAWSDENLRPGDDWPREIREAMDSAKIAVLLVSANFTSSKFIMQKEVPVLIDRWRSGSLKILPLIVTPCPYGQSILREVEPRPKHRDSVADGSPADQERDLRDLTVEIANLLVPEAPQPPGGRKPVTAPPGQRVVTRPAARHDAYALLDVRLSHREWDRYCVELGFTHSGDSAPPLPLTHFVSFDLPKLIGTRDNLEYARRLRNLLFAEPSHRDFLRTAQDSAAELRVPLQLRMSISACARELHWLRWELLIQGGSGENDLSFESTCLARYAAADARSWRDIQHRPKRPLRALLVAGLTDWFKPSVRSTDAGDPGIEKCARAESILEASGLATAHTLGYLNGDAFRSELRATAPDILYLCVDLPQTDESIELGTVGVEWWASRLVNLPIAEAFRDIETPPRMVILCPVVRGRRPEAAESHSTWFSILREAYELAQSGVLGVLTLQAVLDDSTWDAFFKAFLDNLAPNGRMDHALHAARAALKTSGRPWAPVLISCLRTPRIWYEPRFTEGTPVDKTWDTLLLKIRNGECTPMIGPGLNSTIARLRTEIALA</sequence>